<feature type="region of interest" description="Disordered" evidence="6">
    <location>
        <begin position="395"/>
        <end position="492"/>
    </location>
</feature>
<dbReference type="Gene3D" id="1.10.10.60">
    <property type="entry name" value="Homeodomain-like"/>
    <property type="match status" value="1"/>
</dbReference>
<dbReference type="PROSITE" id="PS50071">
    <property type="entry name" value="HOMEOBOX_2"/>
    <property type="match status" value="1"/>
</dbReference>
<keyword evidence="1 4" id="KW-0238">DNA-binding</keyword>
<protein>
    <recommendedName>
        <fullName evidence="7">Homeobox domain-containing protein</fullName>
    </recommendedName>
</protein>
<evidence type="ECO:0000256" key="6">
    <source>
        <dbReference type="SAM" id="MobiDB-lite"/>
    </source>
</evidence>
<dbReference type="Proteomes" id="UP001498398">
    <property type="component" value="Unassembled WGS sequence"/>
</dbReference>
<proteinExistence type="predicted"/>
<evidence type="ECO:0000313" key="9">
    <source>
        <dbReference type="Proteomes" id="UP001498398"/>
    </source>
</evidence>
<evidence type="ECO:0000256" key="3">
    <source>
        <dbReference type="ARBA" id="ARBA00023242"/>
    </source>
</evidence>
<evidence type="ECO:0000313" key="8">
    <source>
        <dbReference type="EMBL" id="KAK7465369.1"/>
    </source>
</evidence>
<keyword evidence="2 4" id="KW-0371">Homeobox</keyword>
<dbReference type="SMART" id="SM00389">
    <property type="entry name" value="HOX"/>
    <property type="match status" value="1"/>
</dbReference>
<feature type="compositionally biased region" description="Basic residues" evidence="6">
    <location>
        <begin position="405"/>
        <end position="423"/>
    </location>
</feature>
<gene>
    <name evidence="8" type="ORF">VKT23_005347</name>
</gene>
<keyword evidence="3 4" id="KW-0539">Nucleus</keyword>
<comment type="subcellular location">
    <subcellularLocation>
        <location evidence="4 5">Nucleus</location>
    </subcellularLocation>
</comment>
<dbReference type="InterPro" id="IPR009057">
    <property type="entry name" value="Homeodomain-like_sf"/>
</dbReference>
<sequence>MSIDVSALQQVLHDATAIKELVSAAREARNTTSLNALRQTLNSGPSDIDITFEPLCIHIPDTFHIAGQKIYTHLEANALLSQSLDELLSFYQGTFARSWQQLRAVFASNAALRNLFPSLMDRLRAAFQTQFEFDLDRIVVQFSKLQSVECEEQRQAFNNDYIPFLQRYFEYDSYPSAQDREIMAQKSGMTSRQIEVWFQNHRRVARKTGAKITKRQSSAPGYMTFTFVDQPSPPQKANEEKMKEIEQQVRVEAAHQDLKYKSVGAPRYPRFANARDIFDQPAPSYAFPVVFSPPEESQQFQHRDWRPHFPPPEWMRKPTEKSTPQTEAEIKAMQKAVRTAVKEMQAQFAQLSVRDTTKVNPGMPPAATFAFYLTPSLAPHPARVQSTAFGAVPTVKAPAQDSQAARKKKVAGPPRRTPKHAPRRSPAPYTKSSPSRSSTASRSPTPPSRTPSLELSSSLTRHSSVSSLSSLASTSSTSTSSSLSAPTTPESSTVSLPYYPTVAVVDSDVAAYFNSFNDDLFGLPLDQGGFGFSSTNLSFDDPFAFDGAKDALNPSQFSSFSDILSTT</sequence>
<evidence type="ECO:0000256" key="1">
    <source>
        <dbReference type="ARBA" id="ARBA00023125"/>
    </source>
</evidence>
<evidence type="ECO:0000256" key="2">
    <source>
        <dbReference type="ARBA" id="ARBA00023155"/>
    </source>
</evidence>
<dbReference type="InterPro" id="IPR017970">
    <property type="entry name" value="Homeobox_CS"/>
</dbReference>
<comment type="caution">
    <text evidence="8">The sequence shown here is derived from an EMBL/GenBank/DDBJ whole genome shotgun (WGS) entry which is preliminary data.</text>
</comment>
<dbReference type="SUPFAM" id="SSF46689">
    <property type="entry name" value="Homeodomain-like"/>
    <property type="match status" value="1"/>
</dbReference>
<dbReference type="InterPro" id="IPR001356">
    <property type="entry name" value="HD"/>
</dbReference>
<feature type="domain" description="Homeobox" evidence="7">
    <location>
        <begin position="148"/>
        <end position="208"/>
    </location>
</feature>
<reference evidence="8 9" key="1">
    <citation type="submission" date="2024-01" db="EMBL/GenBank/DDBJ databases">
        <title>A draft genome for the cacao thread blight pathogen Marasmiellus scandens.</title>
        <authorList>
            <person name="Baruah I.K."/>
            <person name="Leung J."/>
            <person name="Bukari Y."/>
            <person name="Amoako-Attah I."/>
            <person name="Meinhardt L.W."/>
            <person name="Bailey B.A."/>
            <person name="Cohen S.P."/>
        </authorList>
    </citation>
    <scope>NUCLEOTIDE SEQUENCE [LARGE SCALE GENOMIC DNA]</scope>
    <source>
        <strain evidence="8 9">GH-19</strain>
    </source>
</reference>
<organism evidence="8 9">
    <name type="scientific">Marasmiellus scandens</name>
    <dbReference type="NCBI Taxonomy" id="2682957"/>
    <lineage>
        <taxon>Eukaryota</taxon>
        <taxon>Fungi</taxon>
        <taxon>Dikarya</taxon>
        <taxon>Basidiomycota</taxon>
        <taxon>Agaricomycotina</taxon>
        <taxon>Agaricomycetes</taxon>
        <taxon>Agaricomycetidae</taxon>
        <taxon>Agaricales</taxon>
        <taxon>Marasmiineae</taxon>
        <taxon>Omphalotaceae</taxon>
        <taxon>Marasmiellus</taxon>
    </lineage>
</organism>
<feature type="compositionally biased region" description="Low complexity" evidence="6">
    <location>
        <begin position="450"/>
        <end position="492"/>
    </location>
</feature>
<name>A0ABR1JRC5_9AGAR</name>
<evidence type="ECO:0000256" key="4">
    <source>
        <dbReference type="PROSITE-ProRule" id="PRU00108"/>
    </source>
</evidence>
<evidence type="ECO:0000256" key="5">
    <source>
        <dbReference type="RuleBase" id="RU000682"/>
    </source>
</evidence>
<evidence type="ECO:0000259" key="7">
    <source>
        <dbReference type="PROSITE" id="PS50071"/>
    </source>
</evidence>
<dbReference type="PROSITE" id="PS00027">
    <property type="entry name" value="HOMEOBOX_1"/>
    <property type="match status" value="1"/>
</dbReference>
<dbReference type="CDD" id="cd00086">
    <property type="entry name" value="homeodomain"/>
    <property type="match status" value="1"/>
</dbReference>
<keyword evidence="9" id="KW-1185">Reference proteome</keyword>
<feature type="compositionally biased region" description="Low complexity" evidence="6">
    <location>
        <begin position="432"/>
        <end position="443"/>
    </location>
</feature>
<feature type="DNA-binding region" description="Homeobox" evidence="4">
    <location>
        <begin position="150"/>
        <end position="209"/>
    </location>
</feature>
<dbReference type="Pfam" id="PF00046">
    <property type="entry name" value="Homeodomain"/>
    <property type="match status" value="1"/>
</dbReference>
<accession>A0ABR1JRC5</accession>
<feature type="region of interest" description="Disordered" evidence="6">
    <location>
        <begin position="303"/>
        <end position="324"/>
    </location>
</feature>
<dbReference type="EMBL" id="JBANRG010000006">
    <property type="protein sequence ID" value="KAK7465369.1"/>
    <property type="molecule type" value="Genomic_DNA"/>
</dbReference>